<comment type="caution">
    <text evidence="11">The sequence shown here is derived from an EMBL/GenBank/DDBJ whole genome shotgun (WGS) entry which is preliminary data.</text>
</comment>
<feature type="transmembrane region" description="Helical" evidence="9">
    <location>
        <begin position="466"/>
        <end position="486"/>
    </location>
</feature>
<organism evidence="11 12">
    <name type="scientific">Labedaea rhizosphaerae</name>
    <dbReference type="NCBI Taxonomy" id="598644"/>
    <lineage>
        <taxon>Bacteria</taxon>
        <taxon>Bacillati</taxon>
        <taxon>Actinomycetota</taxon>
        <taxon>Actinomycetes</taxon>
        <taxon>Pseudonocardiales</taxon>
        <taxon>Pseudonocardiaceae</taxon>
        <taxon>Labedaea</taxon>
    </lineage>
</organism>
<evidence type="ECO:0000256" key="1">
    <source>
        <dbReference type="ARBA" id="ARBA00004651"/>
    </source>
</evidence>
<feature type="transmembrane region" description="Helical" evidence="9">
    <location>
        <begin position="41"/>
        <end position="58"/>
    </location>
</feature>
<feature type="transmembrane region" description="Helical" evidence="9">
    <location>
        <begin position="291"/>
        <end position="308"/>
    </location>
</feature>
<sequence>MSRPPGWDAVTTSTQPQTDRRFFGHPKGLANLFGTEMWERFSFYGMQAILLYYLYYTAEQGGLGMDEGVASGIVGAYGGSVYLATIAGSWVADRLFGPERTLFYSGVLILLGHLSLAVLPGLTGVACGLVLVALGSGGLKATATTIVGMLYAQGDERRDAGFSIFYMGVNLGALVGPLLTGLLQTRLGFHYGFGLAAIGMAAGLVQYTLGRRNLPEQGRVVPNPITSAARIRTIGLVVGFAVVIALLLITGVITKDNLADVVTIVIAVAAIALFVVILSSSRVDQVERQRVVAFIPLFLVSFAFWALFQQQFTVLAIYADERLDLNVFGWNVPPSWFNSVEPLFVVLLAPVFAWLWTRLGDRQPSTPVKFALGAIGMGVAFLIMAAMGFIGGKDSVNPFLLVGVLIVFVLAELNLSPIGLSLSTKLSPEAFRAQMVALFYLSIALGTSVAGKLADYYHADENETPYFGLLGIVALVIGLALLAFVPKVRALMHGVR</sequence>
<keyword evidence="12" id="KW-1185">Reference proteome</keyword>
<keyword evidence="4" id="KW-1003">Cell membrane</keyword>
<evidence type="ECO:0000256" key="8">
    <source>
        <dbReference type="RuleBase" id="RU003755"/>
    </source>
</evidence>
<dbReference type="Pfam" id="PF00854">
    <property type="entry name" value="PTR2"/>
    <property type="match status" value="1"/>
</dbReference>
<feature type="transmembrane region" description="Helical" evidence="9">
    <location>
        <begin position="102"/>
        <end position="122"/>
    </location>
</feature>
<dbReference type="PANTHER" id="PTHR23517:SF15">
    <property type="entry name" value="PROTON-DEPENDENT OLIGOPEPTIDE FAMILY TRANSPORT PROTEIN"/>
    <property type="match status" value="1"/>
</dbReference>
<feature type="domain" description="Major facilitator superfamily (MFS) profile" evidence="10">
    <location>
        <begin position="31"/>
        <end position="489"/>
    </location>
</feature>
<evidence type="ECO:0000313" key="12">
    <source>
        <dbReference type="Proteomes" id="UP000295444"/>
    </source>
</evidence>
<feature type="transmembrane region" description="Helical" evidence="9">
    <location>
        <begin position="164"/>
        <end position="183"/>
    </location>
</feature>
<dbReference type="NCBIfam" id="TIGR00924">
    <property type="entry name" value="yjdL_sub1_fam"/>
    <property type="match status" value="1"/>
</dbReference>
<dbReference type="Proteomes" id="UP000295444">
    <property type="component" value="Unassembled WGS sequence"/>
</dbReference>
<evidence type="ECO:0000256" key="4">
    <source>
        <dbReference type="ARBA" id="ARBA00022475"/>
    </source>
</evidence>
<accession>A0A4V3D084</accession>
<dbReference type="GO" id="GO:0005886">
    <property type="term" value="C:plasma membrane"/>
    <property type="evidence" value="ECO:0007669"/>
    <property type="project" value="UniProtKB-SubCell"/>
</dbReference>
<dbReference type="GO" id="GO:1904680">
    <property type="term" value="F:peptide transmembrane transporter activity"/>
    <property type="evidence" value="ECO:0007669"/>
    <property type="project" value="InterPro"/>
</dbReference>
<evidence type="ECO:0000256" key="7">
    <source>
        <dbReference type="ARBA" id="ARBA00023136"/>
    </source>
</evidence>
<dbReference type="InterPro" id="IPR000109">
    <property type="entry name" value="POT_fam"/>
</dbReference>
<feature type="transmembrane region" description="Helical" evidence="9">
    <location>
        <begin position="128"/>
        <end position="152"/>
    </location>
</feature>
<feature type="transmembrane region" description="Helical" evidence="9">
    <location>
        <begin position="70"/>
        <end position="90"/>
    </location>
</feature>
<keyword evidence="5 8" id="KW-0812">Transmembrane</keyword>
<feature type="transmembrane region" description="Helical" evidence="9">
    <location>
        <begin position="231"/>
        <end position="253"/>
    </location>
</feature>
<comment type="subcellular location">
    <subcellularLocation>
        <location evidence="1">Cell membrane</location>
        <topology evidence="1">Multi-pass membrane protein</topology>
    </subcellularLocation>
    <subcellularLocation>
        <location evidence="8">Membrane</location>
        <topology evidence="8">Multi-pass membrane protein</topology>
    </subcellularLocation>
</comment>
<evidence type="ECO:0000256" key="9">
    <source>
        <dbReference type="SAM" id="Phobius"/>
    </source>
</evidence>
<feature type="transmembrane region" description="Helical" evidence="9">
    <location>
        <begin position="336"/>
        <end position="356"/>
    </location>
</feature>
<keyword evidence="3 8" id="KW-0813">Transport</keyword>
<dbReference type="InterPro" id="IPR005279">
    <property type="entry name" value="Dipep/tripep_permease"/>
</dbReference>
<keyword evidence="6 9" id="KW-1133">Transmembrane helix</keyword>
<gene>
    <name evidence="11" type="ORF">EV186_101722</name>
</gene>
<dbReference type="PANTHER" id="PTHR23517">
    <property type="entry name" value="RESISTANCE PROTEIN MDTM, PUTATIVE-RELATED-RELATED"/>
    <property type="match status" value="1"/>
</dbReference>
<dbReference type="InterPro" id="IPR018456">
    <property type="entry name" value="PTR2_symporter_CS"/>
</dbReference>
<dbReference type="GO" id="GO:0006857">
    <property type="term" value="P:oligopeptide transport"/>
    <property type="evidence" value="ECO:0007669"/>
    <property type="project" value="InterPro"/>
</dbReference>
<evidence type="ECO:0000256" key="5">
    <source>
        <dbReference type="ARBA" id="ARBA00022692"/>
    </source>
</evidence>
<feature type="transmembrane region" description="Helical" evidence="9">
    <location>
        <begin position="368"/>
        <end position="390"/>
    </location>
</feature>
<dbReference type="EMBL" id="SNXZ01000001">
    <property type="protein sequence ID" value="TDQ04765.1"/>
    <property type="molecule type" value="Genomic_DNA"/>
</dbReference>
<proteinExistence type="inferred from homology"/>
<dbReference type="PROSITE" id="PS01023">
    <property type="entry name" value="PTR2_2"/>
    <property type="match status" value="1"/>
</dbReference>
<evidence type="ECO:0000259" key="10">
    <source>
        <dbReference type="PROSITE" id="PS50850"/>
    </source>
</evidence>
<protein>
    <submittedName>
        <fullName evidence="11">POT family proton-dependent oligopeptide transporter</fullName>
    </submittedName>
</protein>
<name>A0A4V3D084_LABRH</name>
<feature type="transmembrane region" description="Helical" evidence="9">
    <location>
        <begin position="436"/>
        <end position="454"/>
    </location>
</feature>
<evidence type="ECO:0000256" key="3">
    <source>
        <dbReference type="ARBA" id="ARBA00022448"/>
    </source>
</evidence>
<feature type="transmembrane region" description="Helical" evidence="9">
    <location>
        <begin position="189"/>
        <end position="210"/>
    </location>
</feature>
<dbReference type="InterPro" id="IPR050171">
    <property type="entry name" value="MFS_Transporters"/>
</dbReference>
<dbReference type="AlphaFoldDB" id="A0A4V3D084"/>
<dbReference type="SUPFAM" id="SSF103473">
    <property type="entry name" value="MFS general substrate transporter"/>
    <property type="match status" value="1"/>
</dbReference>
<evidence type="ECO:0000313" key="11">
    <source>
        <dbReference type="EMBL" id="TDQ04765.1"/>
    </source>
</evidence>
<evidence type="ECO:0000256" key="6">
    <source>
        <dbReference type="ARBA" id="ARBA00022989"/>
    </source>
</evidence>
<dbReference type="Gene3D" id="1.20.1250.20">
    <property type="entry name" value="MFS general substrate transporter like domains"/>
    <property type="match status" value="1"/>
</dbReference>
<dbReference type="InterPro" id="IPR036259">
    <property type="entry name" value="MFS_trans_sf"/>
</dbReference>
<reference evidence="11 12" key="1">
    <citation type="submission" date="2019-03" db="EMBL/GenBank/DDBJ databases">
        <title>Genomic Encyclopedia of Type Strains, Phase IV (KMG-IV): sequencing the most valuable type-strain genomes for metagenomic binning, comparative biology and taxonomic classification.</title>
        <authorList>
            <person name="Goeker M."/>
        </authorList>
    </citation>
    <scope>NUCLEOTIDE SEQUENCE [LARGE SCALE GENOMIC DNA]</scope>
    <source>
        <strain evidence="11 12">DSM 45361</strain>
    </source>
</reference>
<evidence type="ECO:0000256" key="2">
    <source>
        <dbReference type="ARBA" id="ARBA00005982"/>
    </source>
</evidence>
<comment type="similarity">
    <text evidence="2 8">Belongs to the major facilitator superfamily. Proton-dependent oligopeptide transporter (POT/PTR) (TC 2.A.17) family.</text>
</comment>
<feature type="transmembrane region" description="Helical" evidence="9">
    <location>
        <begin position="396"/>
        <end position="415"/>
    </location>
</feature>
<feature type="transmembrane region" description="Helical" evidence="9">
    <location>
        <begin position="259"/>
        <end position="279"/>
    </location>
</feature>
<dbReference type="CDD" id="cd17346">
    <property type="entry name" value="MFS_DtpA_like"/>
    <property type="match status" value="1"/>
</dbReference>
<dbReference type="PROSITE" id="PS50850">
    <property type="entry name" value="MFS"/>
    <property type="match status" value="1"/>
</dbReference>
<keyword evidence="7 9" id="KW-0472">Membrane</keyword>
<dbReference type="InterPro" id="IPR020846">
    <property type="entry name" value="MFS_dom"/>
</dbReference>